<feature type="region of interest" description="Disordered" evidence="2">
    <location>
        <begin position="1"/>
        <end position="21"/>
    </location>
</feature>
<accession>A0A183UA65</accession>
<dbReference type="WBParaSite" id="TCNE_0000538501-mRNA-1">
    <property type="protein sequence ID" value="TCNE_0000538501-mRNA-1"/>
    <property type="gene ID" value="TCNE_0000538501"/>
</dbReference>
<protein>
    <submittedName>
        <fullName evidence="5">Trichohyalin-like</fullName>
    </submittedName>
</protein>
<evidence type="ECO:0000256" key="1">
    <source>
        <dbReference type="SAM" id="Coils"/>
    </source>
</evidence>
<keyword evidence="1" id="KW-0175">Coiled coil</keyword>
<feature type="compositionally biased region" description="Polar residues" evidence="2">
    <location>
        <begin position="1"/>
        <end position="17"/>
    </location>
</feature>
<feature type="coiled-coil region" evidence="1">
    <location>
        <begin position="373"/>
        <end position="475"/>
    </location>
</feature>
<proteinExistence type="predicted"/>
<sequence length="548" mass="61552">MASINSNMDCSSPNTGDNLPARQKTIMERLTSIRGNKQRILDTLREMKQKLGDDEEPDKELMAKMIASYDLLSAQEEEYMKIMQQIVSIRENAAEDVQHEVEEVKSSQGEANAETKESTVAGAEPIEADEQSTEAEKSERKGGSEAEWKEVEEELAKFGSVAGEAVAASIMNEKLVENIMRELFFLKKAALDQLRQKEAESQRGAANEALQQVELARLKGGDLFNLFFSKIPVAAEQEQIERKRKTLERLRREAVRRGIKLGPGPASEPDIVVEAPPEPKSVTEAKLRAKLNAKKKQNEQEEADDNSPPVPENLAPPERIPPIVDNEELAGDGFRTEEPNETHPNGGAPGSAKKKKKGKRAREQAKERRDAINASIREKLAAIEARKQRMREIQSQLLRPVITESEMDETFQKAQQRLKSLTAMREHLEELRESGEALPEETVAMLERQLVEEENVALKNEADGVEQRIAQEKMKPALDYIEQVNVVQNAKSEFEKAMLGGACGDTEDLAPGYRLSMNDSRRLREIEESLKEHKQLLLSLSVCTFIMY</sequence>
<evidence type="ECO:0000313" key="3">
    <source>
        <dbReference type="EMBL" id="VDM36495.1"/>
    </source>
</evidence>
<feature type="region of interest" description="Disordered" evidence="2">
    <location>
        <begin position="99"/>
        <end position="148"/>
    </location>
</feature>
<organism evidence="4 5">
    <name type="scientific">Toxocara canis</name>
    <name type="common">Canine roundworm</name>
    <dbReference type="NCBI Taxonomy" id="6265"/>
    <lineage>
        <taxon>Eukaryota</taxon>
        <taxon>Metazoa</taxon>
        <taxon>Ecdysozoa</taxon>
        <taxon>Nematoda</taxon>
        <taxon>Chromadorea</taxon>
        <taxon>Rhabditida</taxon>
        <taxon>Spirurina</taxon>
        <taxon>Ascaridomorpha</taxon>
        <taxon>Ascaridoidea</taxon>
        <taxon>Toxocaridae</taxon>
        <taxon>Toxocara</taxon>
    </lineage>
</organism>
<feature type="coiled-coil region" evidence="1">
    <location>
        <begin position="196"/>
        <end position="257"/>
    </location>
</feature>
<feature type="compositionally biased region" description="Basic and acidic residues" evidence="2">
    <location>
        <begin position="361"/>
        <end position="373"/>
    </location>
</feature>
<name>A0A183UA65_TOXCA</name>
<dbReference type="AlphaFoldDB" id="A0A183UA65"/>
<dbReference type="Proteomes" id="UP000050794">
    <property type="component" value="Unassembled WGS sequence"/>
</dbReference>
<feature type="region of interest" description="Disordered" evidence="2">
    <location>
        <begin position="258"/>
        <end position="373"/>
    </location>
</feature>
<evidence type="ECO:0000313" key="5">
    <source>
        <dbReference type="WBParaSite" id="TCNE_0000538501-mRNA-1"/>
    </source>
</evidence>
<gene>
    <name evidence="3" type="ORF">TCNE_LOCUS5385</name>
</gene>
<dbReference type="EMBL" id="UYWY01019352">
    <property type="protein sequence ID" value="VDM36495.1"/>
    <property type="molecule type" value="Genomic_DNA"/>
</dbReference>
<evidence type="ECO:0000256" key="2">
    <source>
        <dbReference type="SAM" id="MobiDB-lite"/>
    </source>
</evidence>
<feature type="compositionally biased region" description="Basic and acidic residues" evidence="2">
    <location>
        <begin position="134"/>
        <end position="148"/>
    </location>
</feature>
<reference evidence="3 4" key="2">
    <citation type="submission" date="2018-11" db="EMBL/GenBank/DDBJ databases">
        <authorList>
            <consortium name="Pathogen Informatics"/>
        </authorList>
    </citation>
    <scope>NUCLEOTIDE SEQUENCE [LARGE SCALE GENOMIC DNA]</scope>
</reference>
<keyword evidence="4" id="KW-1185">Reference proteome</keyword>
<evidence type="ECO:0000313" key="4">
    <source>
        <dbReference type="Proteomes" id="UP000050794"/>
    </source>
</evidence>
<reference evidence="5" key="1">
    <citation type="submission" date="2016-06" db="UniProtKB">
        <authorList>
            <consortium name="WormBaseParasite"/>
        </authorList>
    </citation>
    <scope>IDENTIFICATION</scope>
</reference>